<dbReference type="InParanoid" id="A8WYF2"/>
<name>A8WYF2_CAEBR</name>
<dbReference type="KEGG" id="cbr:CBG_04768"/>
<dbReference type="Proteomes" id="UP000008549">
    <property type="component" value="Unassembled WGS sequence"/>
</dbReference>
<sequence length="1045" mass="122071">MDSIDYYGLTEQFLKLGTEAIMGNIDYFGGVEHITDDHLDEFHRISGDFKRCLMATRFGEACEVFNGMIQYTTHLNVEPDEAEEDAEFFINFAESIGPHCRKQLYIAMAKILNPTAKVLIQRRLRHMNTKFFSMDALLPTPRQLSSGTVLMEVYPKEDLPSAMAFGSNSNGKLGIGSPRYAQKMVNIKLPEQIMDAKIGEEHSIFFTNSGNYYGSGKSANYKNQTGTELEWTPTKLNCIKHDWETAQNASFLNPPKFFITGRKTVFQNVGGPSTSYGSLKCLEMEGSDDGAVQFKLIDVPKNEIFTLDGHKYLREDPWHPSKSITVTIKDLFGHYSQIEVYEDMLCAYFHGNRIDIEWFICGVPINKDHLKNKVNFGTKGALWVHDQEMVYRGRLGFEYSVFDGVGKLVGRLAEFPYHQAIRGITASADGESVIFLHRRYSKMAHSALHLMTESKHFLKINFQPRPEFPSHLYGHREAAHQTLPNFATIGQVLERLHVNWAATNEDVIKRFHYYAKDHWPGKLYAWTGYPSHFGVFLLPMFRRIQHFVTIEGHYMNGFNEIMALPEKEYGTLPKEELEMWNERWIYPSAGWSEEEREDRLEEIKREEVTILEEVRASLNAAEARIRNHKSSAGRMMFLFTERLVYLLKACIEYTDRVTLEPIIKITEYVTIVDTVKNEIQDRMAEGDIKPNDPRYALIRVILLVYKLNKFVFYIQVETIQDGSNQYHCYITYTTYYHLIVLDLTSYIEDGIVHLYKVSPKKVNDKEGRERYNQLVEYFFETSTEGIFKQKVTALFHLPHTRYYIDYYEVVTFDDSIFKVPKFLFEIHSVGFNAKRERDAIKEGQDPNEFELDLTDFELEYLMQGLMSPRRLLFADKDVLYNMFLVCDEWNFRILLPVLVEQLVKEIEESDSYILYNLFIRQTSLTIEMVARYQPNLIFTWDELPLPTNYLRVMNRLTQKIWRYHFKPVPLQDLPLPIRPDPKKKKIRRTGMSAFKKITSTTGFSDKIVWDHNVLNEYINEIGRNNAPDFIRQQIDAYRKRRRSSQ</sequence>
<protein>
    <submittedName>
        <fullName evidence="2">Protein CBG04768</fullName>
    </submittedName>
</protein>
<dbReference type="GeneID" id="8579948"/>
<dbReference type="EMBL" id="HE601135">
    <property type="protein sequence ID" value="CAP25410.2"/>
    <property type="molecule type" value="Genomic_DNA"/>
</dbReference>
<dbReference type="Gene3D" id="2.130.10.30">
    <property type="entry name" value="Regulator of chromosome condensation 1/beta-lactamase-inhibitor protein II"/>
    <property type="match status" value="1"/>
</dbReference>
<evidence type="ECO:0000313" key="3">
    <source>
        <dbReference type="Proteomes" id="UP000008549"/>
    </source>
</evidence>
<organism evidence="2 3">
    <name type="scientific">Caenorhabditis briggsae</name>
    <dbReference type="NCBI Taxonomy" id="6238"/>
    <lineage>
        <taxon>Eukaryota</taxon>
        <taxon>Metazoa</taxon>
        <taxon>Ecdysozoa</taxon>
        <taxon>Nematoda</taxon>
        <taxon>Chromadorea</taxon>
        <taxon>Rhabditida</taxon>
        <taxon>Rhabditina</taxon>
        <taxon>Rhabditomorpha</taxon>
        <taxon>Rhabditoidea</taxon>
        <taxon>Rhabditidae</taxon>
        <taxon>Peloderinae</taxon>
        <taxon>Caenorhabditis</taxon>
    </lineage>
</organism>
<dbReference type="HOGENOM" id="CLU_309104_0_0_1"/>
<dbReference type="InterPro" id="IPR009091">
    <property type="entry name" value="RCC1/BLIP-II"/>
</dbReference>
<evidence type="ECO:0000256" key="1">
    <source>
        <dbReference type="PROSITE-ProRule" id="PRU00235"/>
    </source>
</evidence>
<dbReference type="AlphaFoldDB" id="A8WYF2"/>
<evidence type="ECO:0000313" key="4">
    <source>
        <dbReference type="WormBase" id="CBG04768"/>
    </source>
</evidence>
<reference evidence="2 3" key="1">
    <citation type="journal article" date="2003" name="PLoS Biol.">
        <title>The genome sequence of Caenorhabditis briggsae: a platform for comparative genomics.</title>
        <authorList>
            <person name="Stein L.D."/>
            <person name="Bao Z."/>
            <person name="Blasiar D."/>
            <person name="Blumenthal T."/>
            <person name="Brent M.R."/>
            <person name="Chen N."/>
            <person name="Chinwalla A."/>
            <person name="Clarke L."/>
            <person name="Clee C."/>
            <person name="Coghlan A."/>
            <person name="Coulson A."/>
            <person name="D'Eustachio P."/>
            <person name="Fitch D.H."/>
            <person name="Fulton L.A."/>
            <person name="Fulton R.E."/>
            <person name="Griffiths-Jones S."/>
            <person name="Harris T.W."/>
            <person name="Hillier L.W."/>
            <person name="Kamath R."/>
            <person name="Kuwabara P.E."/>
            <person name="Mardis E.R."/>
            <person name="Marra M.A."/>
            <person name="Miner T.L."/>
            <person name="Minx P."/>
            <person name="Mullikin J.C."/>
            <person name="Plumb R.W."/>
            <person name="Rogers J."/>
            <person name="Schein J.E."/>
            <person name="Sohrmann M."/>
            <person name="Spieth J."/>
            <person name="Stajich J.E."/>
            <person name="Wei C."/>
            <person name="Willey D."/>
            <person name="Wilson R.K."/>
            <person name="Durbin R."/>
            <person name="Waterston R.H."/>
        </authorList>
    </citation>
    <scope>NUCLEOTIDE SEQUENCE [LARGE SCALE GENOMIC DNA]</scope>
    <source>
        <strain evidence="2 3">AF16</strain>
    </source>
</reference>
<dbReference type="CTD" id="8579948"/>
<dbReference type="eggNOG" id="ENOG502T3HK">
    <property type="taxonomic scope" value="Eukaryota"/>
</dbReference>
<reference evidence="2 3" key="2">
    <citation type="journal article" date="2011" name="PLoS Genet.">
        <title>Caenorhabditis briggsae recombinant inbred line genotypes reveal inter-strain incompatibility and the evolution of recombination.</title>
        <authorList>
            <person name="Ross J.A."/>
            <person name="Koboldt D.C."/>
            <person name="Staisch J.E."/>
            <person name="Chamberlin H.M."/>
            <person name="Gupta B.P."/>
            <person name="Miller R.D."/>
            <person name="Baird S.E."/>
            <person name="Haag E.S."/>
        </authorList>
    </citation>
    <scope>NUCLEOTIDE SEQUENCE [LARGE SCALE GENOMIC DNA]</scope>
    <source>
        <strain evidence="2 3">AF16</strain>
    </source>
</reference>
<keyword evidence="3" id="KW-1185">Reference proteome</keyword>
<accession>A8WYF2</accession>
<proteinExistence type="predicted"/>
<gene>
    <name evidence="2 4" type="ORF">CBG04768</name>
    <name evidence="2" type="ORF">CBG_04768</name>
</gene>
<dbReference type="RefSeq" id="XP_045092760.1">
    <property type="nucleotide sequence ID" value="XM_045238184.1"/>
</dbReference>
<dbReference type="WormBase" id="CBG04768">
    <property type="protein sequence ID" value="CBP42049"/>
    <property type="gene ID" value="WBGene00027379"/>
</dbReference>
<evidence type="ECO:0000313" key="2">
    <source>
        <dbReference type="EMBL" id="CAP25410.2"/>
    </source>
</evidence>
<dbReference type="InterPro" id="IPR000408">
    <property type="entry name" value="Reg_chr_condens"/>
</dbReference>
<dbReference type="SUPFAM" id="SSF50985">
    <property type="entry name" value="RCC1/BLIP-II"/>
    <property type="match status" value="1"/>
</dbReference>
<feature type="repeat" description="RCC1" evidence="1">
    <location>
        <begin position="160"/>
        <end position="209"/>
    </location>
</feature>
<dbReference type="PROSITE" id="PS50012">
    <property type="entry name" value="RCC1_3"/>
    <property type="match status" value="1"/>
</dbReference>